<protein>
    <submittedName>
        <fullName evidence="2">Uncharacterized protein</fullName>
    </submittedName>
</protein>
<dbReference type="Proteomes" id="UP000285523">
    <property type="component" value="Unassembled WGS sequence"/>
</dbReference>
<accession>A0A418VF68</accession>
<feature type="compositionally biased region" description="Basic and acidic residues" evidence="1">
    <location>
        <begin position="20"/>
        <end position="29"/>
    </location>
</feature>
<dbReference type="AlphaFoldDB" id="A0A418VF68"/>
<reference evidence="2 3" key="1">
    <citation type="submission" date="2018-09" db="EMBL/GenBank/DDBJ databases">
        <title>Draft genome sequence of Rhodopseudomonas palustris 2.1.18.</title>
        <authorList>
            <person name="Robertson S.L."/>
            <person name="Meyer T.E."/>
            <person name="Kyndt J.A."/>
        </authorList>
    </citation>
    <scope>NUCLEOTIDE SEQUENCE [LARGE SCALE GENOMIC DNA]</scope>
    <source>
        <strain evidence="2 3">2.1.18</strain>
    </source>
</reference>
<dbReference type="EMBL" id="QYYD01000010">
    <property type="protein sequence ID" value="RJF74706.1"/>
    <property type="molecule type" value="Genomic_DNA"/>
</dbReference>
<organism evidence="2 3">
    <name type="scientific">Rhodopseudomonas palustris</name>
    <dbReference type="NCBI Taxonomy" id="1076"/>
    <lineage>
        <taxon>Bacteria</taxon>
        <taxon>Pseudomonadati</taxon>
        <taxon>Pseudomonadota</taxon>
        <taxon>Alphaproteobacteria</taxon>
        <taxon>Hyphomicrobiales</taxon>
        <taxon>Nitrobacteraceae</taxon>
        <taxon>Rhodopseudomonas</taxon>
    </lineage>
</organism>
<sequence length="102" mass="10714">MTNDENSRPAARSAASQETDGGKAERDAAAKATLDNMARLRALRLAREAAEPQRAAPTKAKRAKAGAGKTTASRNTAGKKAEATARALSDWLAEQQKGGHRT</sequence>
<name>A0A418VF68_RHOPL</name>
<dbReference type="RefSeq" id="WP_119856660.1">
    <property type="nucleotide sequence ID" value="NZ_QYYD01000010.1"/>
</dbReference>
<proteinExistence type="predicted"/>
<gene>
    <name evidence="2" type="ORF">D4Q52_11285</name>
</gene>
<evidence type="ECO:0000256" key="1">
    <source>
        <dbReference type="SAM" id="MobiDB-lite"/>
    </source>
</evidence>
<feature type="region of interest" description="Disordered" evidence="1">
    <location>
        <begin position="1"/>
        <end position="102"/>
    </location>
</feature>
<evidence type="ECO:0000313" key="3">
    <source>
        <dbReference type="Proteomes" id="UP000285523"/>
    </source>
</evidence>
<comment type="caution">
    <text evidence="2">The sequence shown here is derived from an EMBL/GenBank/DDBJ whole genome shotgun (WGS) entry which is preliminary data.</text>
</comment>
<evidence type="ECO:0000313" key="2">
    <source>
        <dbReference type="EMBL" id="RJF74706.1"/>
    </source>
</evidence>
<dbReference type="OrthoDB" id="8141344at2"/>